<protein>
    <recommendedName>
        <fullName evidence="1">YprB ribonuclease H-like domain-containing protein</fullName>
    </recommendedName>
</protein>
<proteinExistence type="predicted"/>
<dbReference type="InterPro" id="IPR012337">
    <property type="entry name" value="RNaseH-like_sf"/>
</dbReference>
<sequence length="165" mass="19691">MLAFDIETMGLSMHHHEITVAAVYDPTKGIRHCYNFYRHRHDRTRWQREVDDFLRILDEARTLCTFNGIRFDIPFIQTQFKVDPERVGRWVLKTVDLFHRWKLLRDHTFSLDKLLIANGLPVKTSKGCFAIDMARQQRWDELEDYCMNDTVLTHLVSSKERLVIP</sequence>
<reference evidence="2 4" key="1">
    <citation type="journal article" date="2012" name="Nature">
        <title>Algal genomes reveal evolutionary mosaicism and the fate of nucleomorphs.</title>
        <authorList>
            <consortium name="DOE Joint Genome Institute"/>
            <person name="Curtis B.A."/>
            <person name="Tanifuji G."/>
            <person name="Burki F."/>
            <person name="Gruber A."/>
            <person name="Irimia M."/>
            <person name="Maruyama S."/>
            <person name="Arias M.C."/>
            <person name="Ball S.G."/>
            <person name="Gile G.H."/>
            <person name="Hirakawa Y."/>
            <person name="Hopkins J.F."/>
            <person name="Kuo A."/>
            <person name="Rensing S.A."/>
            <person name="Schmutz J."/>
            <person name="Symeonidi A."/>
            <person name="Elias M."/>
            <person name="Eveleigh R.J."/>
            <person name="Herman E.K."/>
            <person name="Klute M.J."/>
            <person name="Nakayama T."/>
            <person name="Obornik M."/>
            <person name="Reyes-Prieto A."/>
            <person name="Armbrust E.V."/>
            <person name="Aves S.J."/>
            <person name="Beiko R.G."/>
            <person name="Coutinho P."/>
            <person name="Dacks J.B."/>
            <person name="Durnford D.G."/>
            <person name="Fast N.M."/>
            <person name="Green B.R."/>
            <person name="Grisdale C.J."/>
            <person name="Hempel F."/>
            <person name="Henrissat B."/>
            <person name="Hoppner M.P."/>
            <person name="Ishida K."/>
            <person name="Kim E."/>
            <person name="Koreny L."/>
            <person name="Kroth P.G."/>
            <person name="Liu Y."/>
            <person name="Malik S.B."/>
            <person name="Maier U.G."/>
            <person name="McRose D."/>
            <person name="Mock T."/>
            <person name="Neilson J.A."/>
            <person name="Onodera N.T."/>
            <person name="Poole A.M."/>
            <person name="Pritham E.J."/>
            <person name="Richards T.A."/>
            <person name="Rocap G."/>
            <person name="Roy S.W."/>
            <person name="Sarai C."/>
            <person name="Schaack S."/>
            <person name="Shirato S."/>
            <person name="Slamovits C.H."/>
            <person name="Spencer D.F."/>
            <person name="Suzuki S."/>
            <person name="Worden A.Z."/>
            <person name="Zauner S."/>
            <person name="Barry K."/>
            <person name="Bell C."/>
            <person name="Bharti A.K."/>
            <person name="Crow J.A."/>
            <person name="Grimwood J."/>
            <person name="Kramer R."/>
            <person name="Lindquist E."/>
            <person name="Lucas S."/>
            <person name="Salamov A."/>
            <person name="McFadden G.I."/>
            <person name="Lane C.E."/>
            <person name="Keeling P.J."/>
            <person name="Gray M.W."/>
            <person name="Grigoriev I.V."/>
            <person name="Archibald J.M."/>
        </authorList>
    </citation>
    <scope>NUCLEOTIDE SEQUENCE</scope>
    <source>
        <strain evidence="2 4">CCMP2712</strain>
    </source>
</reference>
<evidence type="ECO:0000313" key="4">
    <source>
        <dbReference type="Proteomes" id="UP000011087"/>
    </source>
</evidence>
<dbReference type="GeneID" id="17291641"/>
<dbReference type="OrthoDB" id="10522365at2759"/>
<dbReference type="KEGG" id="gtt:GUITHDRAFT_118947"/>
<dbReference type="SUPFAM" id="SSF53098">
    <property type="entry name" value="Ribonuclease H-like"/>
    <property type="match status" value="1"/>
</dbReference>
<dbReference type="GO" id="GO:0003676">
    <property type="term" value="F:nucleic acid binding"/>
    <property type="evidence" value="ECO:0007669"/>
    <property type="project" value="InterPro"/>
</dbReference>
<dbReference type="PANTHER" id="PTHR38462">
    <property type="entry name" value="EXONUCLEASE-LIKE PROTEIN"/>
    <property type="match status" value="1"/>
</dbReference>
<evidence type="ECO:0000259" key="1">
    <source>
        <dbReference type="Pfam" id="PF13482"/>
    </source>
</evidence>
<feature type="domain" description="YprB ribonuclease H-like" evidence="1">
    <location>
        <begin position="4"/>
        <end position="105"/>
    </location>
</feature>
<reference evidence="3" key="3">
    <citation type="submission" date="2016-03" db="UniProtKB">
        <authorList>
            <consortium name="EnsemblProtists"/>
        </authorList>
    </citation>
    <scope>IDENTIFICATION</scope>
</reference>
<evidence type="ECO:0000313" key="3">
    <source>
        <dbReference type="EnsemblProtists" id="EKX34905"/>
    </source>
</evidence>
<dbReference type="HOGENOM" id="CLU_1613911_0_0_1"/>
<dbReference type="Pfam" id="PF13482">
    <property type="entry name" value="RNase_H_2"/>
    <property type="match status" value="1"/>
</dbReference>
<dbReference type="RefSeq" id="XP_005821885.1">
    <property type="nucleotide sequence ID" value="XM_005821828.1"/>
</dbReference>
<dbReference type="PaxDb" id="55529-EKX34905"/>
<dbReference type="AlphaFoldDB" id="L1IGE8"/>
<name>L1IGE8_GUITC</name>
<dbReference type="Gene3D" id="3.30.420.10">
    <property type="entry name" value="Ribonuclease H-like superfamily/Ribonuclease H"/>
    <property type="match status" value="1"/>
</dbReference>
<dbReference type="InterPro" id="IPR036397">
    <property type="entry name" value="RNaseH_sf"/>
</dbReference>
<dbReference type="PANTHER" id="PTHR38462:SF1">
    <property type="entry name" value="YPRB RIBONUCLEASE H-LIKE DOMAIN-CONTAINING PROTEIN"/>
    <property type="match status" value="1"/>
</dbReference>
<dbReference type="InterPro" id="IPR038720">
    <property type="entry name" value="YprB_RNase_H-like_dom"/>
</dbReference>
<evidence type="ECO:0000313" key="2">
    <source>
        <dbReference type="EMBL" id="EKX34905.1"/>
    </source>
</evidence>
<dbReference type="EnsemblProtists" id="EKX34905">
    <property type="protein sequence ID" value="EKX34905"/>
    <property type="gene ID" value="GUITHDRAFT_118947"/>
</dbReference>
<accession>L1IGE8</accession>
<gene>
    <name evidence="2" type="ORF">GUITHDRAFT_118947</name>
</gene>
<dbReference type="Proteomes" id="UP000011087">
    <property type="component" value="Unassembled WGS sequence"/>
</dbReference>
<keyword evidence="4" id="KW-1185">Reference proteome</keyword>
<organism evidence="2">
    <name type="scientific">Guillardia theta (strain CCMP2712)</name>
    <name type="common">Cryptophyte</name>
    <dbReference type="NCBI Taxonomy" id="905079"/>
    <lineage>
        <taxon>Eukaryota</taxon>
        <taxon>Cryptophyceae</taxon>
        <taxon>Pyrenomonadales</taxon>
        <taxon>Geminigeraceae</taxon>
        <taxon>Guillardia</taxon>
    </lineage>
</organism>
<reference evidence="4" key="2">
    <citation type="submission" date="2012-11" db="EMBL/GenBank/DDBJ databases">
        <authorList>
            <person name="Kuo A."/>
            <person name="Curtis B.A."/>
            <person name="Tanifuji G."/>
            <person name="Burki F."/>
            <person name="Gruber A."/>
            <person name="Irimia M."/>
            <person name="Maruyama S."/>
            <person name="Arias M.C."/>
            <person name="Ball S.G."/>
            <person name="Gile G.H."/>
            <person name="Hirakawa Y."/>
            <person name="Hopkins J.F."/>
            <person name="Rensing S.A."/>
            <person name="Schmutz J."/>
            <person name="Symeonidi A."/>
            <person name="Elias M."/>
            <person name="Eveleigh R.J."/>
            <person name="Herman E.K."/>
            <person name="Klute M.J."/>
            <person name="Nakayama T."/>
            <person name="Obornik M."/>
            <person name="Reyes-Prieto A."/>
            <person name="Armbrust E.V."/>
            <person name="Aves S.J."/>
            <person name="Beiko R.G."/>
            <person name="Coutinho P."/>
            <person name="Dacks J.B."/>
            <person name="Durnford D.G."/>
            <person name="Fast N.M."/>
            <person name="Green B.R."/>
            <person name="Grisdale C."/>
            <person name="Hempe F."/>
            <person name="Henrissat B."/>
            <person name="Hoppner M.P."/>
            <person name="Ishida K.-I."/>
            <person name="Kim E."/>
            <person name="Koreny L."/>
            <person name="Kroth P.G."/>
            <person name="Liu Y."/>
            <person name="Malik S.-B."/>
            <person name="Maier U.G."/>
            <person name="McRose D."/>
            <person name="Mock T."/>
            <person name="Neilson J.A."/>
            <person name="Onodera N.T."/>
            <person name="Poole A.M."/>
            <person name="Pritham E.J."/>
            <person name="Richards T.A."/>
            <person name="Rocap G."/>
            <person name="Roy S.W."/>
            <person name="Sarai C."/>
            <person name="Schaack S."/>
            <person name="Shirato S."/>
            <person name="Slamovits C.H."/>
            <person name="Spencer D.F."/>
            <person name="Suzuki S."/>
            <person name="Worden A.Z."/>
            <person name="Zauner S."/>
            <person name="Barry K."/>
            <person name="Bell C."/>
            <person name="Bharti A.K."/>
            <person name="Crow J.A."/>
            <person name="Grimwood J."/>
            <person name="Kramer R."/>
            <person name="Lindquist E."/>
            <person name="Lucas S."/>
            <person name="Salamov A."/>
            <person name="McFadden G.I."/>
            <person name="Lane C.E."/>
            <person name="Keeling P.J."/>
            <person name="Gray M.W."/>
            <person name="Grigoriev I.V."/>
            <person name="Archibald J.M."/>
        </authorList>
    </citation>
    <scope>NUCLEOTIDE SEQUENCE</scope>
    <source>
        <strain evidence="4">CCMP2712</strain>
    </source>
</reference>
<dbReference type="EMBL" id="JH993101">
    <property type="protein sequence ID" value="EKX34905.1"/>
    <property type="molecule type" value="Genomic_DNA"/>
</dbReference>